<dbReference type="Gene3D" id="1.20.1070.10">
    <property type="entry name" value="Rhodopsin 7-helix transmembrane proteins"/>
    <property type="match status" value="1"/>
</dbReference>
<evidence type="ECO:0000313" key="8">
    <source>
        <dbReference type="Proteomes" id="UP001328107"/>
    </source>
</evidence>
<dbReference type="Proteomes" id="UP001328107">
    <property type="component" value="Unassembled WGS sequence"/>
</dbReference>
<keyword evidence="3 5" id="KW-1133">Transmembrane helix</keyword>
<accession>A0AAN5CPR3</accession>
<organism evidence="7 8">
    <name type="scientific">Pristionchus mayeri</name>
    <dbReference type="NCBI Taxonomy" id="1317129"/>
    <lineage>
        <taxon>Eukaryota</taxon>
        <taxon>Metazoa</taxon>
        <taxon>Ecdysozoa</taxon>
        <taxon>Nematoda</taxon>
        <taxon>Chromadorea</taxon>
        <taxon>Rhabditida</taxon>
        <taxon>Rhabditina</taxon>
        <taxon>Diplogasteromorpha</taxon>
        <taxon>Diplogasteroidea</taxon>
        <taxon>Neodiplogasteridae</taxon>
        <taxon>Pristionchus</taxon>
    </lineage>
</organism>
<evidence type="ECO:0000256" key="3">
    <source>
        <dbReference type="ARBA" id="ARBA00022989"/>
    </source>
</evidence>
<feature type="transmembrane region" description="Helical" evidence="5">
    <location>
        <begin position="44"/>
        <end position="67"/>
    </location>
</feature>
<keyword evidence="2 5" id="KW-0812">Transmembrane</keyword>
<comment type="subcellular location">
    <subcellularLocation>
        <location evidence="1">Membrane</location>
    </subcellularLocation>
</comment>
<feature type="non-terminal residue" evidence="7">
    <location>
        <position position="317"/>
    </location>
</feature>
<feature type="transmembrane region" description="Helical" evidence="5">
    <location>
        <begin position="127"/>
        <end position="146"/>
    </location>
</feature>
<sequence length="317" mass="36252">FSAADVAKLVMIMGIGGVICTVGIILNTALLFVFSRLRIRDTNLIYLVFLACFDIAVEICFILVFIIKLVWEYFGNYSAYLLWRELSLLYSLSLQTVIASSVYFIVAASLDRYMTSIGRKFRSRDRFLAISCAVMIGCLTKLPFYIEVEKVVYEECEGTFSYKDIERTNVTKSEFYSQVYMFYTRNIVNVFLPFLLLLLFNLAAVHNLSRQRRPDVLIEKVRLPPPLPPPLSLSLQDASRTLIALVSTYLLTNTLHLCITVVEFIANDLTLQYSEWYTFFSDLSSILAVSATALRLPVYFATNGMMRSHIRCIFFPS</sequence>
<keyword evidence="4 5" id="KW-0472">Membrane</keyword>
<evidence type="ECO:0000313" key="7">
    <source>
        <dbReference type="EMBL" id="GMR48202.1"/>
    </source>
</evidence>
<dbReference type="InterPro" id="IPR017452">
    <property type="entry name" value="GPCR_Rhodpsn_7TM"/>
</dbReference>
<evidence type="ECO:0000256" key="1">
    <source>
        <dbReference type="ARBA" id="ARBA00004370"/>
    </source>
</evidence>
<feature type="transmembrane region" description="Helical" evidence="5">
    <location>
        <begin position="6"/>
        <end position="32"/>
    </location>
</feature>
<evidence type="ECO:0000256" key="5">
    <source>
        <dbReference type="SAM" id="Phobius"/>
    </source>
</evidence>
<feature type="domain" description="G-protein coupled receptors family 1 profile" evidence="6">
    <location>
        <begin position="26"/>
        <end position="299"/>
    </location>
</feature>
<comment type="caution">
    <text evidence="7">The sequence shown here is derived from an EMBL/GenBank/DDBJ whole genome shotgun (WGS) entry which is preliminary data.</text>
</comment>
<name>A0AAN5CPR3_9BILA</name>
<feature type="transmembrane region" description="Helical" evidence="5">
    <location>
        <begin position="242"/>
        <end position="265"/>
    </location>
</feature>
<dbReference type="GO" id="GO:0016020">
    <property type="term" value="C:membrane"/>
    <property type="evidence" value="ECO:0007669"/>
    <property type="project" value="UniProtKB-SubCell"/>
</dbReference>
<dbReference type="PANTHER" id="PTHR46709:SF1">
    <property type="entry name" value="G-PROTEIN COUPLED RECEPTORS FAMILY 1 PROFILE DOMAIN-CONTAINING PROTEIN"/>
    <property type="match status" value="1"/>
</dbReference>
<dbReference type="PROSITE" id="PS50262">
    <property type="entry name" value="G_PROTEIN_RECEP_F1_2"/>
    <property type="match status" value="1"/>
</dbReference>
<keyword evidence="8" id="KW-1185">Reference proteome</keyword>
<feature type="transmembrane region" description="Helical" evidence="5">
    <location>
        <begin position="277"/>
        <end position="301"/>
    </location>
</feature>
<evidence type="ECO:0000256" key="4">
    <source>
        <dbReference type="ARBA" id="ARBA00023136"/>
    </source>
</evidence>
<gene>
    <name evidence="7" type="ORF">PMAYCL1PPCAC_18397</name>
</gene>
<reference evidence="8" key="1">
    <citation type="submission" date="2022-10" db="EMBL/GenBank/DDBJ databases">
        <title>Genome assembly of Pristionchus species.</title>
        <authorList>
            <person name="Yoshida K."/>
            <person name="Sommer R.J."/>
        </authorList>
    </citation>
    <scope>NUCLEOTIDE SEQUENCE [LARGE SCALE GENOMIC DNA]</scope>
    <source>
        <strain evidence="8">RS5460</strain>
    </source>
</reference>
<feature type="transmembrane region" description="Helical" evidence="5">
    <location>
        <begin position="187"/>
        <end position="205"/>
    </location>
</feature>
<feature type="transmembrane region" description="Helical" evidence="5">
    <location>
        <begin position="87"/>
        <end position="106"/>
    </location>
</feature>
<protein>
    <recommendedName>
        <fullName evidence="6">G-protein coupled receptors family 1 profile domain-containing protein</fullName>
    </recommendedName>
</protein>
<dbReference type="SUPFAM" id="SSF81321">
    <property type="entry name" value="Family A G protein-coupled receptor-like"/>
    <property type="match status" value="1"/>
</dbReference>
<proteinExistence type="predicted"/>
<feature type="non-terminal residue" evidence="7">
    <location>
        <position position="1"/>
    </location>
</feature>
<evidence type="ECO:0000259" key="6">
    <source>
        <dbReference type="PROSITE" id="PS50262"/>
    </source>
</evidence>
<dbReference type="AlphaFoldDB" id="A0AAN5CPR3"/>
<dbReference type="EMBL" id="BTRK01000004">
    <property type="protein sequence ID" value="GMR48202.1"/>
    <property type="molecule type" value="Genomic_DNA"/>
</dbReference>
<dbReference type="PANTHER" id="PTHR46709">
    <property type="entry name" value="PROTEIN CBG23488-RELATED"/>
    <property type="match status" value="1"/>
</dbReference>
<evidence type="ECO:0000256" key="2">
    <source>
        <dbReference type="ARBA" id="ARBA00022692"/>
    </source>
</evidence>